<protein>
    <submittedName>
        <fullName evidence="1">Uncharacterized protein</fullName>
    </submittedName>
</protein>
<reference evidence="1" key="1">
    <citation type="submission" date="2020-01" db="EMBL/GenBank/DDBJ databases">
        <authorList>
            <person name="Mishra B."/>
        </authorList>
    </citation>
    <scope>NUCLEOTIDE SEQUENCE [LARGE SCALE GENOMIC DNA]</scope>
</reference>
<sequence>MTFSCNSDTSISYSGSYRSYLGHGRVGIPKKCRCGCDVALRKCDDGTKFYTSKGNTMDGEPHLRMWWDEAIVEELGELKDSLADLCTQVQDMAMDCGRLEKLLG</sequence>
<gene>
    <name evidence="1" type="ORF">MERR_LOCUS10156</name>
</gene>
<keyword evidence="2" id="KW-1185">Reference proteome</keyword>
<dbReference type="OrthoDB" id="1102493at2759"/>
<accession>A0A6D2ICE2</accession>
<organism evidence="1 2">
    <name type="scientific">Microthlaspi erraticum</name>
    <dbReference type="NCBI Taxonomy" id="1685480"/>
    <lineage>
        <taxon>Eukaryota</taxon>
        <taxon>Viridiplantae</taxon>
        <taxon>Streptophyta</taxon>
        <taxon>Embryophyta</taxon>
        <taxon>Tracheophyta</taxon>
        <taxon>Spermatophyta</taxon>
        <taxon>Magnoliopsida</taxon>
        <taxon>eudicotyledons</taxon>
        <taxon>Gunneridae</taxon>
        <taxon>Pentapetalae</taxon>
        <taxon>rosids</taxon>
        <taxon>malvids</taxon>
        <taxon>Brassicales</taxon>
        <taxon>Brassicaceae</taxon>
        <taxon>Coluteocarpeae</taxon>
        <taxon>Microthlaspi</taxon>
    </lineage>
</organism>
<dbReference type="Proteomes" id="UP000467841">
    <property type="component" value="Unassembled WGS sequence"/>
</dbReference>
<proteinExistence type="predicted"/>
<dbReference type="EMBL" id="CACVBM020000754">
    <property type="protein sequence ID" value="CAA7022921.1"/>
    <property type="molecule type" value="Genomic_DNA"/>
</dbReference>
<evidence type="ECO:0000313" key="2">
    <source>
        <dbReference type="Proteomes" id="UP000467841"/>
    </source>
</evidence>
<evidence type="ECO:0000313" key="1">
    <source>
        <dbReference type="EMBL" id="CAA7022921.1"/>
    </source>
</evidence>
<comment type="caution">
    <text evidence="1">The sequence shown here is derived from an EMBL/GenBank/DDBJ whole genome shotgun (WGS) entry which is preliminary data.</text>
</comment>
<name>A0A6D2ICE2_9BRAS</name>
<dbReference type="AlphaFoldDB" id="A0A6D2ICE2"/>